<evidence type="ECO:0000256" key="1">
    <source>
        <dbReference type="ARBA" id="ARBA00009570"/>
    </source>
</evidence>
<dbReference type="EC" id="1.14.12.-" evidence="5"/>
<dbReference type="SUPFAM" id="SSF54427">
    <property type="entry name" value="NTF2-like"/>
    <property type="match status" value="1"/>
</dbReference>
<dbReference type="EC" id="1.14.12.10" evidence="5"/>
<dbReference type="InterPro" id="IPR000391">
    <property type="entry name" value="Rng_hydr_dOase-bsu"/>
</dbReference>
<protein>
    <submittedName>
        <fullName evidence="5">Benzoate/toluate 1,2-dioxygenase beta subunit</fullName>
        <ecNumber evidence="5">1.14.12.-</ecNumber>
        <ecNumber evidence="5">1.14.12.10</ecNumber>
    </submittedName>
</protein>
<proteinExistence type="inferred from homology"/>
<dbReference type="AlphaFoldDB" id="S5THS5"/>
<evidence type="ECO:0000256" key="2">
    <source>
        <dbReference type="ARBA" id="ARBA00022797"/>
    </source>
</evidence>
<evidence type="ECO:0000256" key="3">
    <source>
        <dbReference type="ARBA" id="ARBA00022964"/>
    </source>
</evidence>
<dbReference type="Pfam" id="PF00866">
    <property type="entry name" value="Ring_hydroxyl_B"/>
    <property type="match status" value="1"/>
</dbReference>
<organism evidence="5 6">
    <name type="scientific">Cycloclasticus zancles 78-ME</name>
    <dbReference type="NCBI Taxonomy" id="1198232"/>
    <lineage>
        <taxon>Bacteria</taxon>
        <taxon>Pseudomonadati</taxon>
        <taxon>Pseudomonadota</taxon>
        <taxon>Gammaproteobacteria</taxon>
        <taxon>Thiotrichales</taxon>
        <taxon>Piscirickettsiaceae</taxon>
        <taxon>Cycloclasticus</taxon>
    </lineage>
</organism>
<evidence type="ECO:0000256" key="4">
    <source>
        <dbReference type="ARBA" id="ARBA00023002"/>
    </source>
</evidence>
<dbReference type="InterPro" id="IPR032710">
    <property type="entry name" value="NTF2-like_dom_sf"/>
</dbReference>
<accession>S5THS5</accession>
<dbReference type="PANTHER" id="PTHR41534:SF1">
    <property type="entry name" value="BLR3401 PROTEIN"/>
    <property type="match status" value="1"/>
</dbReference>
<dbReference type="GO" id="GO:0018623">
    <property type="term" value="F:benzoate 1,2-dioxygenase activity"/>
    <property type="evidence" value="ECO:0007669"/>
    <property type="project" value="UniProtKB-EC"/>
</dbReference>
<comment type="similarity">
    <text evidence="1">Belongs to the bacterial ring-hydroxylating dioxygenase beta subunit family.</text>
</comment>
<dbReference type="KEGG" id="cza:CYCME_2118"/>
<keyword evidence="2" id="KW-0058">Aromatic hydrocarbons catabolism</keyword>
<evidence type="ECO:0000313" key="5">
    <source>
        <dbReference type="EMBL" id="AGS40432.1"/>
    </source>
</evidence>
<dbReference type="Proteomes" id="UP000015380">
    <property type="component" value="Chromosome"/>
</dbReference>
<dbReference type="HOGENOM" id="CLU_102527_0_1_6"/>
<reference evidence="5 6" key="1">
    <citation type="submission" date="2013-05" db="EMBL/GenBank/DDBJ databases">
        <title>Between feast and famine: a lifestyle of most important marine PAH-degrading bacterium Cycloclasticus sp. 7ME.</title>
        <authorList>
            <person name="Yakimov M.M."/>
            <person name="Messina E."/>
            <person name="Genovese M."/>
            <person name="Denaro R."/>
            <person name="Crisafi F."/>
            <person name="Russo D."/>
            <person name="Cappello S."/>
            <person name="Santisi S."/>
            <person name="Smedile F."/>
            <person name="Golyshina O.V."/>
            <person name="Tran H."/>
            <person name="Pieper D.H."/>
            <person name="Golyshin P.N."/>
            <person name="Giuliano L."/>
        </authorList>
    </citation>
    <scope>NUCLEOTIDE SEQUENCE [LARGE SCALE GENOMIC DNA]</scope>
    <source>
        <strain evidence="5 6">78-ME</strain>
    </source>
</reference>
<dbReference type="eggNOG" id="COG5517">
    <property type="taxonomic scope" value="Bacteria"/>
</dbReference>
<keyword evidence="3 5" id="KW-0223">Dioxygenase</keyword>
<gene>
    <name evidence="5" type="ORF">CYCME_2118</name>
</gene>
<name>S5THS5_9GAMM</name>
<dbReference type="EMBL" id="CP005996">
    <property type="protein sequence ID" value="AGS40432.1"/>
    <property type="molecule type" value="Genomic_DNA"/>
</dbReference>
<dbReference type="GO" id="GO:0019380">
    <property type="term" value="P:3-phenylpropionate catabolic process"/>
    <property type="evidence" value="ECO:0007669"/>
    <property type="project" value="TreeGrafter"/>
</dbReference>
<evidence type="ECO:0000313" key="6">
    <source>
        <dbReference type="Proteomes" id="UP000015380"/>
    </source>
</evidence>
<dbReference type="RefSeq" id="WP_020932970.1">
    <property type="nucleotide sequence ID" value="NC_021917.1"/>
</dbReference>
<keyword evidence="4 5" id="KW-0560">Oxidoreductase</keyword>
<dbReference type="PATRIC" id="fig|1198232.3.peg.2087"/>
<sequence length="163" mass="19064">MDASTKEQAIDVIINEAAALDHRQWDEWINLYTEDATYWMPAWIDEHNLTNDPAREISLIYYSDRSGLEDRIFRIRTELSFATTPLPRTCHINTNFRVSENDAGEIVVHSSWVTHCYSLKTSREAFGVQEHRLRKTDDGLKICYRKITLHNDMVDTVLDVYNL</sequence>
<reference evidence="6" key="2">
    <citation type="journal article" date="2016" name="Environ. Microbiol. Rep.">
        <title>Analysis of defence systems and a conjugative IncP-1 plasmid in the marine polyaromatic hydrocarbons-degrading bacterium Cycloclasticus sp. 78-ME.</title>
        <authorList>
            <person name="Yakimov M.M."/>
            <person name="Crisafi F."/>
            <person name="Messina E."/>
            <person name="Smedile F."/>
            <person name="Lopatina A."/>
            <person name="Denaro R."/>
            <person name="Pieper D.H."/>
            <person name="Golyshin P.N."/>
            <person name="Giuliano L."/>
        </authorList>
    </citation>
    <scope>NUCLEOTIDE SEQUENCE [LARGE SCALE GENOMIC DNA]</scope>
    <source>
        <strain evidence="6">78-ME</strain>
    </source>
</reference>
<dbReference type="PANTHER" id="PTHR41534">
    <property type="entry name" value="BLR3401 PROTEIN"/>
    <property type="match status" value="1"/>
</dbReference>
<keyword evidence="6" id="KW-1185">Reference proteome</keyword>
<dbReference type="Gene3D" id="3.10.450.50">
    <property type="match status" value="1"/>
</dbReference>
<dbReference type="CDD" id="cd00667">
    <property type="entry name" value="ring_hydroxylating_dioxygenases_beta"/>
    <property type="match status" value="1"/>
</dbReference>